<reference evidence="5" key="1">
    <citation type="journal article" date="2015" name="Genome Announc.">
        <title>Draft genome sequence of Talaromyces cellulolyticus strain Y-94, a source of lignocellulosic biomass-degrading enzymes.</title>
        <authorList>
            <person name="Fujii T."/>
            <person name="Koike H."/>
            <person name="Sawayama S."/>
            <person name="Yano S."/>
            <person name="Inoue H."/>
        </authorList>
    </citation>
    <scope>NUCLEOTIDE SEQUENCE [LARGE SCALE GENOMIC DNA]</scope>
    <source>
        <strain evidence="5">Y-94</strain>
    </source>
</reference>
<gene>
    <name evidence="4" type="ORF">TCE0_060r19361</name>
</gene>
<dbReference type="Pfam" id="PF00107">
    <property type="entry name" value="ADH_zinc_N"/>
    <property type="match status" value="1"/>
</dbReference>
<evidence type="ECO:0000256" key="2">
    <source>
        <dbReference type="ARBA" id="ARBA00023002"/>
    </source>
</evidence>
<dbReference type="Pfam" id="PF08240">
    <property type="entry name" value="ADH_N"/>
    <property type="match status" value="1"/>
</dbReference>
<dbReference type="PANTHER" id="PTHR45348:SF2">
    <property type="entry name" value="ZINC-TYPE ALCOHOL DEHYDROGENASE-LIKE PROTEIN C2E1P3.01"/>
    <property type="match status" value="1"/>
</dbReference>
<dbReference type="InterPro" id="IPR047122">
    <property type="entry name" value="Trans-enoyl_RdTase-like"/>
</dbReference>
<dbReference type="GO" id="GO:0016651">
    <property type="term" value="F:oxidoreductase activity, acting on NAD(P)H"/>
    <property type="evidence" value="ECO:0007669"/>
    <property type="project" value="InterPro"/>
</dbReference>
<dbReference type="InterPro" id="IPR013154">
    <property type="entry name" value="ADH-like_N"/>
</dbReference>
<keyword evidence="2" id="KW-0560">Oxidoreductase</keyword>
<dbReference type="InterPro" id="IPR013149">
    <property type="entry name" value="ADH-like_C"/>
</dbReference>
<dbReference type="CDD" id="cd08249">
    <property type="entry name" value="enoyl_reductase_like"/>
    <property type="match status" value="1"/>
</dbReference>
<dbReference type="PROSITE" id="PS50181">
    <property type="entry name" value="FBOX"/>
    <property type="match status" value="1"/>
</dbReference>
<dbReference type="SUPFAM" id="SSF50129">
    <property type="entry name" value="GroES-like"/>
    <property type="match status" value="1"/>
</dbReference>
<dbReference type="EMBL" id="DF933856">
    <property type="protein sequence ID" value="GAM44050.1"/>
    <property type="molecule type" value="Genomic_DNA"/>
</dbReference>
<keyword evidence="5" id="KW-1185">Reference proteome</keyword>
<dbReference type="AlphaFoldDB" id="A0A6V8HPZ6"/>
<evidence type="ECO:0000259" key="3">
    <source>
        <dbReference type="PROSITE" id="PS50181"/>
    </source>
</evidence>
<dbReference type="Gene3D" id="3.40.50.720">
    <property type="entry name" value="NAD(P)-binding Rossmann-like Domain"/>
    <property type="match status" value="1"/>
</dbReference>
<evidence type="ECO:0000313" key="5">
    <source>
        <dbReference type="Proteomes" id="UP000053095"/>
    </source>
</evidence>
<dbReference type="SUPFAM" id="SSF51735">
    <property type="entry name" value="NAD(P)-binding Rossmann-fold domains"/>
    <property type="match status" value="1"/>
</dbReference>
<comment type="caution">
    <text evidence="4">The sequence shown here is derived from an EMBL/GenBank/DDBJ whole genome shotgun (WGS) entry which is preliminary data.</text>
</comment>
<dbReference type="Proteomes" id="UP000053095">
    <property type="component" value="Unassembled WGS sequence"/>
</dbReference>
<dbReference type="InterPro" id="IPR036291">
    <property type="entry name" value="NAD(P)-bd_dom_sf"/>
</dbReference>
<dbReference type="Gene3D" id="3.90.180.10">
    <property type="entry name" value="Medium-chain alcohol dehydrogenases, catalytic domain"/>
    <property type="match status" value="1"/>
</dbReference>
<name>A0A6V8HPZ6_TALPI</name>
<protein>
    <recommendedName>
        <fullName evidence="3">F-box domain-containing protein</fullName>
    </recommendedName>
</protein>
<dbReference type="InterPro" id="IPR011032">
    <property type="entry name" value="GroES-like_sf"/>
</dbReference>
<dbReference type="PANTHER" id="PTHR45348">
    <property type="entry name" value="HYPOTHETICAL OXIDOREDUCTASE (EUROFUNG)"/>
    <property type="match status" value="1"/>
</dbReference>
<accession>A0A6V8HPZ6</accession>
<feature type="domain" description="F-box" evidence="3">
    <location>
        <begin position="1"/>
        <end position="51"/>
    </location>
</feature>
<dbReference type="SMART" id="SM00829">
    <property type="entry name" value="PKS_ER"/>
    <property type="match status" value="1"/>
</dbReference>
<evidence type="ECO:0000256" key="1">
    <source>
        <dbReference type="ARBA" id="ARBA00008072"/>
    </source>
</evidence>
<organism evidence="4 5">
    <name type="scientific">Talaromyces pinophilus</name>
    <name type="common">Penicillium pinophilum</name>
    <dbReference type="NCBI Taxonomy" id="128442"/>
    <lineage>
        <taxon>Eukaryota</taxon>
        <taxon>Fungi</taxon>
        <taxon>Dikarya</taxon>
        <taxon>Ascomycota</taxon>
        <taxon>Pezizomycotina</taxon>
        <taxon>Eurotiomycetes</taxon>
        <taxon>Eurotiomycetidae</taxon>
        <taxon>Eurotiales</taxon>
        <taxon>Trichocomaceae</taxon>
        <taxon>Talaromyces</taxon>
        <taxon>Talaromyces sect. Talaromyces</taxon>
    </lineage>
</organism>
<comment type="similarity">
    <text evidence="1">Belongs to the zinc-containing alcohol dehydrogenase family.</text>
</comment>
<dbReference type="InterPro" id="IPR001810">
    <property type="entry name" value="F-box_dom"/>
</dbReference>
<dbReference type="InterPro" id="IPR020843">
    <property type="entry name" value="ER"/>
</dbReference>
<sequence>MTLLELPPEILVNIYCNLANVDEATQLAQTCSAMNAILKQSFNHQKIFQSIISGENVREENGNVRGLDKFCRDLLPDWSIPDSTPGSVSMFEFLAQFDHMESRSLVDTVIIKSARYQSRLLKAGGSMFLGSNTIIARTLLCFVTLSRVAHALHRKHEEGTIRQYFFESSEEDKPIHKLNHGGFSYLIESILNDLESMIKRGTPKVWPIILTVLCLLSWMSVEFDREEYDLRVLDDLEPNLSDPFSDLTAPLLTLSKMFYVQMRGNHPFQSLWNRAAFLELSHEDLLATAHFDMLNQSWHIATCVESYDMELDLDGNGHQRVDAADSYEDQLSIVPKLRDDYVLVKPVAVALNPTDWKHAAFGLSAEGGLLGCDFAGIIEEVGSKVAKKWKKGERIAGVAHGGNLVQPEDGAFAEHILAKGDIQVRIPDSLSFEDASTLTLGVTTVMQGLYQKALKLNLPDDPVKGDVPVLIYGGSTATGALAIQYAKLSGYTVITTCSPRNFDYVKSLGADKWFDYNEPNVGAQIREYTQNKLKYAWDTVSEEGSAKICAEALSSEAGAKYGSILSVKSPREDVESVNTLMYTVFGEEFKFGKGSEFPAIPEDFEYTKKFIELTEKLLAEGKLKAHRAKVGADGLKGVLKGLEDMKAGKVSGEKLVYRVEETP</sequence>
<proteinExistence type="inferred from homology"/>
<evidence type="ECO:0000313" key="4">
    <source>
        <dbReference type="EMBL" id="GAM44050.1"/>
    </source>
</evidence>